<evidence type="ECO:0000313" key="2">
    <source>
        <dbReference type="EMBL" id="CCF49247.1"/>
    </source>
</evidence>
<sequence>MSKKIGFSVRSRESGRWPNRQIRPDLFAKLQGDEEKRRESQNVKAEDEGGPIVKGSRQRAERNEHATMSGDRQCRRLSDVEGCQMKVEQVSGTWREEKIVRAIVSTLCFSIVEPFNQRFAARSAITMSDSRRRYKDSPAISRDPPSFLLVRDLDLYRAAPHLQDSSMHPKAR</sequence>
<name>I2FQQ4_USTHO</name>
<dbReference type="HOGENOM" id="CLU_1556421_0_0_1"/>
<gene>
    <name evidence="2" type="ORF">UHOR_07661</name>
</gene>
<comment type="caution">
    <text evidence="2">The sequence shown here is derived from an EMBL/GenBank/DDBJ whole genome shotgun (WGS) entry which is preliminary data.</text>
</comment>
<evidence type="ECO:0000256" key="1">
    <source>
        <dbReference type="SAM" id="MobiDB-lite"/>
    </source>
</evidence>
<dbReference type="OrthoDB" id="10298672at2759"/>
<protein>
    <submittedName>
        <fullName evidence="2">Uncharacterized protein</fullName>
    </submittedName>
</protein>
<keyword evidence="3" id="KW-1185">Reference proteome</keyword>
<dbReference type="Proteomes" id="UP000006174">
    <property type="component" value="Unassembled WGS sequence"/>
</dbReference>
<proteinExistence type="predicted"/>
<reference evidence="2 3" key="1">
    <citation type="journal article" date="2012" name="Plant Cell">
        <title>Genome comparison of barley and maize smut fungi reveals targeted loss of RNA silencing components and species-specific presence of transposable elements.</title>
        <authorList>
            <person name="Laurie J.D."/>
            <person name="Ali S."/>
            <person name="Linning R."/>
            <person name="Mannhaupt G."/>
            <person name="Wong P."/>
            <person name="Gueldener U."/>
            <person name="Muensterkoetter M."/>
            <person name="Moore R."/>
            <person name="Kahmann R."/>
            <person name="Bakkeren G."/>
            <person name="Schirawski J."/>
        </authorList>
    </citation>
    <scope>NUCLEOTIDE SEQUENCE [LARGE SCALE GENOMIC DNA]</scope>
    <source>
        <strain evidence="3">Uh4875-4</strain>
    </source>
</reference>
<dbReference type="EMBL" id="CAGI01000142">
    <property type="protein sequence ID" value="CCF49247.1"/>
    <property type="molecule type" value="Genomic_DNA"/>
</dbReference>
<organism evidence="2 3">
    <name type="scientific">Ustilago hordei</name>
    <name type="common">Barley covered smut fungus</name>
    <dbReference type="NCBI Taxonomy" id="120017"/>
    <lineage>
        <taxon>Eukaryota</taxon>
        <taxon>Fungi</taxon>
        <taxon>Dikarya</taxon>
        <taxon>Basidiomycota</taxon>
        <taxon>Ustilaginomycotina</taxon>
        <taxon>Ustilaginomycetes</taxon>
        <taxon>Ustilaginales</taxon>
        <taxon>Ustilaginaceae</taxon>
        <taxon>Ustilago</taxon>
    </lineage>
</organism>
<evidence type="ECO:0000313" key="3">
    <source>
        <dbReference type="Proteomes" id="UP000006174"/>
    </source>
</evidence>
<feature type="region of interest" description="Disordered" evidence="1">
    <location>
        <begin position="1"/>
        <end position="73"/>
    </location>
</feature>
<accession>I2FQQ4</accession>
<feature type="compositionally biased region" description="Basic and acidic residues" evidence="1">
    <location>
        <begin position="31"/>
        <end position="47"/>
    </location>
</feature>
<dbReference type="AlphaFoldDB" id="I2FQQ4"/>